<dbReference type="GeneID" id="54580468"/>
<protein>
    <submittedName>
        <fullName evidence="2">Uncharacterized protein</fullName>
    </submittedName>
</protein>
<organism evidence="2 3">
    <name type="scientific">Trematosphaeria pertusa</name>
    <dbReference type="NCBI Taxonomy" id="390896"/>
    <lineage>
        <taxon>Eukaryota</taxon>
        <taxon>Fungi</taxon>
        <taxon>Dikarya</taxon>
        <taxon>Ascomycota</taxon>
        <taxon>Pezizomycotina</taxon>
        <taxon>Dothideomycetes</taxon>
        <taxon>Pleosporomycetidae</taxon>
        <taxon>Pleosporales</taxon>
        <taxon>Massarineae</taxon>
        <taxon>Trematosphaeriaceae</taxon>
        <taxon>Trematosphaeria</taxon>
    </lineage>
</organism>
<dbReference type="Proteomes" id="UP000800094">
    <property type="component" value="Unassembled WGS sequence"/>
</dbReference>
<evidence type="ECO:0000313" key="3">
    <source>
        <dbReference type="Proteomes" id="UP000800094"/>
    </source>
</evidence>
<sequence>MTYIFSPASSALTSRAAAECIRDETCTTCSAVGAQEADSMNVIWFGVASDRVGPAKIMRGKSAVGTQQASFPYLHGSLEIPRPATEAVQISSVFPLRSSWANEATAHGERSALDYKVGGKKIGLAAAPHVSGRLQPGSTSKSHPKKRRHPPLPIKSAEMDIHATCSQAPIRLEVSPQRRPQIAGRRRDPLMGRTMQTTGDWQCLNAVGSLISGLPPGKVQSRAKQFKAKHGGIHCYSFAIVATTRRTCPPE</sequence>
<dbReference type="AlphaFoldDB" id="A0A6A6I1L6"/>
<dbReference type="EMBL" id="ML987203">
    <property type="protein sequence ID" value="KAF2244394.1"/>
    <property type="molecule type" value="Genomic_DNA"/>
</dbReference>
<proteinExistence type="predicted"/>
<dbReference type="RefSeq" id="XP_033679398.1">
    <property type="nucleotide sequence ID" value="XM_033827138.1"/>
</dbReference>
<keyword evidence="3" id="KW-1185">Reference proteome</keyword>
<feature type="region of interest" description="Disordered" evidence="1">
    <location>
        <begin position="174"/>
        <end position="193"/>
    </location>
</feature>
<accession>A0A6A6I1L6</accession>
<evidence type="ECO:0000256" key="1">
    <source>
        <dbReference type="SAM" id="MobiDB-lite"/>
    </source>
</evidence>
<gene>
    <name evidence="2" type="ORF">BU26DRAFT_509295</name>
</gene>
<reference evidence="2" key="1">
    <citation type="journal article" date="2020" name="Stud. Mycol.">
        <title>101 Dothideomycetes genomes: a test case for predicting lifestyles and emergence of pathogens.</title>
        <authorList>
            <person name="Haridas S."/>
            <person name="Albert R."/>
            <person name="Binder M."/>
            <person name="Bloem J."/>
            <person name="Labutti K."/>
            <person name="Salamov A."/>
            <person name="Andreopoulos B."/>
            <person name="Baker S."/>
            <person name="Barry K."/>
            <person name="Bills G."/>
            <person name="Bluhm B."/>
            <person name="Cannon C."/>
            <person name="Castanera R."/>
            <person name="Culley D."/>
            <person name="Daum C."/>
            <person name="Ezra D."/>
            <person name="Gonzalez J."/>
            <person name="Henrissat B."/>
            <person name="Kuo A."/>
            <person name="Liang C."/>
            <person name="Lipzen A."/>
            <person name="Lutzoni F."/>
            <person name="Magnuson J."/>
            <person name="Mondo S."/>
            <person name="Nolan M."/>
            <person name="Ohm R."/>
            <person name="Pangilinan J."/>
            <person name="Park H.-J."/>
            <person name="Ramirez L."/>
            <person name="Alfaro M."/>
            <person name="Sun H."/>
            <person name="Tritt A."/>
            <person name="Yoshinaga Y."/>
            <person name="Zwiers L.-H."/>
            <person name="Turgeon B."/>
            <person name="Goodwin S."/>
            <person name="Spatafora J."/>
            <person name="Crous P."/>
            <person name="Grigoriev I."/>
        </authorList>
    </citation>
    <scope>NUCLEOTIDE SEQUENCE</scope>
    <source>
        <strain evidence="2">CBS 122368</strain>
    </source>
</reference>
<name>A0A6A6I1L6_9PLEO</name>
<feature type="region of interest" description="Disordered" evidence="1">
    <location>
        <begin position="126"/>
        <end position="156"/>
    </location>
</feature>
<evidence type="ECO:0000313" key="2">
    <source>
        <dbReference type="EMBL" id="KAF2244394.1"/>
    </source>
</evidence>